<feature type="transmembrane region" description="Helical" evidence="1">
    <location>
        <begin position="15"/>
        <end position="36"/>
    </location>
</feature>
<sequence>MSNIPHSDPSAQEILSLPTFFTILIFLDTTFFCGAWGTSIRLTSSGVTISVEFTMTYSGATTFSIGATRIAHPSECDFEGTSTAQYSRRTIS</sequence>
<evidence type="ECO:0000256" key="1">
    <source>
        <dbReference type="SAM" id="Phobius"/>
    </source>
</evidence>
<dbReference type="Proteomes" id="UP000886523">
    <property type="component" value="Unassembled WGS sequence"/>
</dbReference>
<keyword evidence="1" id="KW-0812">Transmembrane</keyword>
<keyword evidence="1" id="KW-1133">Transmembrane helix</keyword>
<evidence type="ECO:0000313" key="3">
    <source>
        <dbReference type="Proteomes" id="UP000886523"/>
    </source>
</evidence>
<keyword evidence="1" id="KW-0472">Membrane</keyword>
<dbReference type="EMBL" id="MU128935">
    <property type="protein sequence ID" value="KAF9516971.1"/>
    <property type="molecule type" value="Genomic_DNA"/>
</dbReference>
<dbReference type="AlphaFoldDB" id="A0A9P6B3G3"/>
<evidence type="ECO:0000313" key="2">
    <source>
        <dbReference type="EMBL" id="KAF9516971.1"/>
    </source>
</evidence>
<reference evidence="2" key="1">
    <citation type="journal article" date="2020" name="Nat. Commun.">
        <title>Large-scale genome sequencing of mycorrhizal fungi provides insights into the early evolution of symbiotic traits.</title>
        <authorList>
            <person name="Miyauchi S."/>
            <person name="Kiss E."/>
            <person name="Kuo A."/>
            <person name="Drula E."/>
            <person name="Kohler A."/>
            <person name="Sanchez-Garcia M."/>
            <person name="Morin E."/>
            <person name="Andreopoulos B."/>
            <person name="Barry K.W."/>
            <person name="Bonito G."/>
            <person name="Buee M."/>
            <person name="Carver A."/>
            <person name="Chen C."/>
            <person name="Cichocki N."/>
            <person name="Clum A."/>
            <person name="Culley D."/>
            <person name="Crous P.W."/>
            <person name="Fauchery L."/>
            <person name="Girlanda M."/>
            <person name="Hayes R.D."/>
            <person name="Keri Z."/>
            <person name="LaButti K."/>
            <person name="Lipzen A."/>
            <person name="Lombard V."/>
            <person name="Magnuson J."/>
            <person name="Maillard F."/>
            <person name="Murat C."/>
            <person name="Nolan M."/>
            <person name="Ohm R.A."/>
            <person name="Pangilinan J."/>
            <person name="Pereira M.F."/>
            <person name="Perotto S."/>
            <person name="Peter M."/>
            <person name="Pfister S."/>
            <person name="Riley R."/>
            <person name="Sitrit Y."/>
            <person name="Stielow J.B."/>
            <person name="Szollosi G."/>
            <person name="Zifcakova L."/>
            <person name="Stursova M."/>
            <person name="Spatafora J.W."/>
            <person name="Tedersoo L."/>
            <person name="Vaario L.M."/>
            <person name="Yamada A."/>
            <person name="Yan M."/>
            <person name="Wang P."/>
            <person name="Xu J."/>
            <person name="Bruns T."/>
            <person name="Baldrian P."/>
            <person name="Vilgalys R."/>
            <person name="Dunand C."/>
            <person name="Henrissat B."/>
            <person name="Grigoriev I.V."/>
            <person name="Hibbett D."/>
            <person name="Nagy L.G."/>
            <person name="Martin F.M."/>
        </authorList>
    </citation>
    <scope>NUCLEOTIDE SEQUENCE</scope>
    <source>
        <strain evidence="2">UP504</strain>
    </source>
</reference>
<protein>
    <submittedName>
        <fullName evidence="2">Uncharacterized protein</fullName>
    </submittedName>
</protein>
<comment type="caution">
    <text evidence="2">The sequence shown here is derived from an EMBL/GenBank/DDBJ whole genome shotgun (WGS) entry which is preliminary data.</text>
</comment>
<keyword evidence="3" id="KW-1185">Reference proteome</keyword>
<name>A0A9P6B3G3_9AGAM</name>
<proteinExistence type="predicted"/>
<gene>
    <name evidence="2" type="ORF">BS47DRAFT_587589</name>
</gene>
<accession>A0A9P6B3G3</accession>
<organism evidence="2 3">
    <name type="scientific">Hydnum rufescens UP504</name>
    <dbReference type="NCBI Taxonomy" id="1448309"/>
    <lineage>
        <taxon>Eukaryota</taxon>
        <taxon>Fungi</taxon>
        <taxon>Dikarya</taxon>
        <taxon>Basidiomycota</taxon>
        <taxon>Agaricomycotina</taxon>
        <taxon>Agaricomycetes</taxon>
        <taxon>Cantharellales</taxon>
        <taxon>Hydnaceae</taxon>
        <taxon>Hydnum</taxon>
    </lineage>
</organism>